<organism evidence="1 2">
    <name type="scientific">Bacillus daqingensis</name>
    <dbReference type="NCBI Taxonomy" id="872396"/>
    <lineage>
        <taxon>Bacteria</taxon>
        <taxon>Bacillati</taxon>
        <taxon>Bacillota</taxon>
        <taxon>Bacilli</taxon>
        <taxon>Bacillales</taxon>
        <taxon>Bacillaceae</taxon>
        <taxon>Bacillus</taxon>
    </lineage>
</organism>
<comment type="caution">
    <text evidence="1">The sequence shown here is derived from an EMBL/GenBank/DDBJ whole genome shotgun (WGS) entry which is preliminary data.</text>
</comment>
<evidence type="ECO:0000313" key="1">
    <source>
        <dbReference type="EMBL" id="MFC4737677.1"/>
    </source>
</evidence>
<dbReference type="RefSeq" id="WP_377910265.1">
    <property type="nucleotide sequence ID" value="NZ_JBHSGK010000013.1"/>
</dbReference>
<dbReference type="InterPro" id="IPR009267">
    <property type="entry name" value="NTP_transf_6"/>
</dbReference>
<keyword evidence="2" id="KW-1185">Reference proteome</keyword>
<protein>
    <submittedName>
        <fullName evidence="1">Nucleotidyltransferase family protein</fullName>
    </submittedName>
</protein>
<reference evidence="2" key="1">
    <citation type="journal article" date="2019" name="Int. J. Syst. Evol. Microbiol.">
        <title>The Global Catalogue of Microorganisms (GCM) 10K type strain sequencing project: providing services to taxonomists for standard genome sequencing and annotation.</title>
        <authorList>
            <consortium name="The Broad Institute Genomics Platform"/>
            <consortium name="The Broad Institute Genome Sequencing Center for Infectious Disease"/>
            <person name="Wu L."/>
            <person name="Ma J."/>
        </authorList>
    </citation>
    <scope>NUCLEOTIDE SEQUENCE [LARGE SCALE GENOMIC DNA]</scope>
    <source>
        <strain evidence="2">JCM 12165</strain>
    </source>
</reference>
<dbReference type="Proteomes" id="UP001595896">
    <property type="component" value="Unassembled WGS sequence"/>
</dbReference>
<proteinExistence type="predicted"/>
<dbReference type="Pfam" id="PF06042">
    <property type="entry name" value="NTP_transf_6"/>
    <property type="match status" value="1"/>
</dbReference>
<dbReference type="PANTHER" id="PTHR39166:SF1">
    <property type="entry name" value="BLL1166 PROTEIN"/>
    <property type="match status" value="1"/>
</dbReference>
<name>A0ABV9NZY8_9BACI</name>
<accession>A0ABV9NZY8</accession>
<gene>
    <name evidence="1" type="ORF">ACFO4L_13820</name>
</gene>
<sequence length="183" mass="21122">MLKHKAELIRFLGSDSWLMELLEAVESENLPDAWVCAGVIRRLVWDRQTGRHTTDKLDDVDVVCFDASDVSEEWEKAAEQRLRLRLPQVPWSVKNQARMHHKNGLPPFRSTLDGVASFPETCTAVAARLEHGRLRLAAPYGVEALLNMTITPTPLYRSGAKHHIYRTRLREKNWKSEWPEVRE</sequence>
<evidence type="ECO:0000313" key="2">
    <source>
        <dbReference type="Proteomes" id="UP001595896"/>
    </source>
</evidence>
<dbReference type="PANTHER" id="PTHR39166">
    <property type="entry name" value="BLL1166 PROTEIN"/>
    <property type="match status" value="1"/>
</dbReference>
<dbReference type="EMBL" id="JBHSGK010000013">
    <property type="protein sequence ID" value="MFC4737677.1"/>
    <property type="molecule type" value="Genomic_DNA"/>
</dbReference>